<dbReference type="PANTHER" id="PTHR42736">
    <property type="entry name" value="PROTEIN-GLUTAMINE GAMMA-GLUTAMYLTRANSFERASE"/>
    <property type="match status" value="1"/>
</dbReference>
<feature type="transmembrane region" description="Helical" evidence="2">
    <location>
        <begin position="626"/>
        <end position="645"/>
    </location>
</feature>
<evidence type="ECO:0000256" key="1">
    <source>
        <dbReference type="SAM" id="MobiDB-lite"/>
    </source>
</evidence>
<dbReference type="InterPro" id="IPR052901">
    <property type="entry name" value="Bact_TGase-like"/>
</dbReference>
<dbReference type="EMBL" id="ASHR01000030">
    <property type="protein sequence ID" value="ERG63629.1"/>
    <property type="molecule type" value="Genomic_DNA"/>
</dbReference>
<dbReference type="AlphaFoldDB" id="U1LMQ4"/>
<feature type="region of interest" description="Disordered" evidence="1">
    <location>
        <begin position="554"/>
        <end position="614"/>
    </location>
</feature>
<feature type="domain" description="Transglutaminase-like" evidence="3">
    <location>
        <begin position="489"/>
        <end position="558"/>
    </location>
</feature>
<sequence length="764" mass="78309">MSAAATGRASTGSSGVTVARDGPRRWGRGGDPKGSPPSSSTARIHAGPVETTALAVLPIAWLWSTGTVLGDGWLLPALGAVLTMALAAALARTIMPAFVATGVVALLGVGWITATSAPDEALLGVIPTPESAGASMRAIGEGVQAIAWALRTPIEVEGAVLAAVVAGAVVLALGVDLLGHAMRLPAIAVLLAAAPLLLPIAFRADIPWWHALPGAAAAALALAAPAIDERVAIGRGWLAPVALVGVAAALAAAVPLVAPSPRDVALDLPTLEELLRSPTPVLQTDIDLGDELRRPEARQVFTYSTSDGLPTVTRLMTLPEAGEDGFRQVAPTAGDPDLLVEGADLGAPMQLTVRMSPVRAESLPTPERVAGATAPEGAHWDDANDALRIEGSVDTDGLEFTSSGTRSPDLASLVGDSSTGHEELLLLPERAQGIRELGSSLVTEGMGAADRVRAVHAYMTTGVWDYSEQLDLPGFAGASGDGWEALEGFLETRSGYCVHYASATGALLRGAGVPARVVVGFLPGDEIAGGRSVTTNHMHAWAEAWVDGAGWVRVETTPGAGTGQASPEGDEQTQEPTPTPTESAAPTPTPSATQSAAPTTAPTASPTPSSPGVAEPGATAIDWAALRPWLIGAGLVLLLALPWLVRRGQRAVRLRRGAPGGWHELRAALADAGTRLPASATPGEVQAAIGARLADDPQARSAADRVRLAAERAVFDAGPRERGAVDADVRLVARALGRSQPLWRRVLSTALPPSLVRVVPPIDE</sequence>
<feature type="transmembrane region" description="Helical" evidence="2">
    <location>
        <begin position="208"/>
        <end position="225"/>
    </location>
</feature>
<feature type="region of interest" description="Disordered" evidence="1">
    <location>
        <begin position="1"/>
        <end position="45"/>
    </location>
</feature>
<evidence type="ECO:0000313" key="4">
    <source>
        <dbReference type="EMBL" id="ERG63629.1"/>
    </source>
</evidence>
<feature type="transmembrane region" description="Helical" evidence="2">
    <location>
        <begin position="184"/>
        <end position="202"/>
    </location>
</feature>
<evidence type="ECO:0000313" key="5">
    <source>
        <dbReference type="Proteomes" id="UP000016462"/>
    </source>
</evidence>
<feature type="transmembrane region" description="Helical" evidence="2">
    <location>
        <begin position="237"/>
        <end position="258"/>
    </location>
</feature>
<evidence type="ECO:0000259" key="3">
    <source>
        <dbReference type="SMART" id="SM00460"/>
    </source>
</evidence>
<dbReference type="PANTHER" id="PTHR42736:SF1">
    <property type="entry name" value="PROTEIN-GLUTAMINE GAMMA-GLUTAMYLTRANSFERASE"/>
    <property type="match status" value="1"/>
</dbReference>
<keyword evidence="5" id="KW-1185">Reference proteome</keyword>
<dbReference type="Pfam" id="PF11992">
    <property type="entry name" value="TgpA_N"/>
    <property type="match status" value="1"/>
</dbReference>
<dbReference type="Proteomes" id="UP000016462">
    <property type="component" value="Unassembled WGS sequence"/>
</dbReference>
<feature type="transmembrane region" description="Helical" evidence="2">
    <location>
        <begin position="97"/>
        <end position="114"/>
    </location>
</feature>
<feature type="compositionally biased region" description="Low complexity" evidence="1">
    <location>
        <begin position="1"/>
        <end position="20"/>
    </location>
</feature>
<reference evidence="4 5" key="1">
    <citation type="journal article" date="2013" name="Genome Announc.">
        <title>First draft genome sequence from a member of the genus agrococcus, isolated from modern microbialites.</title>
        <authorList>
            <person name="White R.A.III."/>
            <person name="Grassa C.J."/>
            <person name="Suttle C.A."/>
        </authorList>
    </citation>
    <scope>NUCLEOTIDE SEQUENCE [LARGE SCALE GENOMIC DNA]</scope>
    <source>
        <strain evidence="4 5">RW1</strain>
    </source>
</reference>
<accession>U1LMQ4</accession>
<dbReference type="InterPro" id="IPR021878">
    <property type="entry name" value="TgpA_N"/>
</dbReference>
<dbReference type="InterPro" id="IPR038765">
    <property type="entry name" value="Papain-like_cys_pep_sf"/>
</dbReference>
<dbReference type="Pfam" id="PF01841">
    <property type="entry name" value="Transglut_core"/>
    <property type="match status" value="1"/>
</dbReference>
<feature type="compositionally biased region" description="Basic and acidic residues" evidence="1">
    <location>
        <begin position="21"/>
        <end position="31"/>
    </location>
</feature>
<feature type="transmembrane region" description="Helical" evidence="2">
    <location>
        <begin position="158"/>
        <end position="177"/>
    </location>
</feature>
<dbReference type="InterPro" id="IPR002931">
    <property type="entry name" value="Transglutaminase-like"/>
</dbReference>
<name>U1LMQ4_9MICO</name>
<organism evidence="4 5">
    <name type="scientific">Agrococcus pavilionensis RW1</name>
    <dbReference type="NCBI Taxonomy" id="1330458"/>
    <lineage>
        <taxon>Bacteria</taxon>
        <taxon>Bacillati</taxon>
        <taxon>Actinomycetota</taxon>
        <taxon>Actinomycetes</taxon>
        <taxon>Micrococcales</taxon>
        <taxon>Microbacteriaceae</taxon>
        <taxon>Agrococcus</taxon>
    </lineage>
</organism>
<keyword evidence="2" id="KW-0472">Membrane</keyword>
<dbReference type="SUPFAM" id="SSF54001">
    <property type="entry name" value="Cysteine proteinases"/>
    <property type="match status" value="1"/>
</dbReference>
<dbReference type="Gene3D" id="3.10.620.30">
    <property type="match status" value="1"/>
</dbReference>
<feature type="compositionally biased region" description="Low complexity" evidence="1">
    <location>
        <begin position="574"/>
        <end position="611"/>
    </location>
</feature>
<dbReference type="SMART" id="SM00460">
    <property type="entry name" value="TGc"/>
    <property type="match status" value="1"/>
</dbReference>
<keyword evidence="2" id="KW-0812">Transmembrane</keyword>
<proteinExistence type="predicted"/>
<gene>
    <name evidence="4" type="ORF">L332_04065</name>
</gene>
<comment type="caution">
    <text evidence="4">The sequence shown here is derived from an EMBL/GenBank/DDBJ whole genome shotgun (WGS) entry which is preliminary data.</text>
</comment>
<feature type="transmembrane region" description="Helical" evidence="2">
    <location>
        <begin position="73"/>
        <end position="90"/>
    </location>
</feature>
<evidence type="ECO:0000256" key="2">
    <source>
        <dbReference type="SAM" id="Phobius"/>
    </source>
</evidence>
<protein>
    <recommendedName>
        <fullName evidence="3">Transglutaminase-like domain-containing protein</fullName>
    </recommendedName>
</protein>
<keyword evidence="2" id="KW-1133">Transmembrane helix</keyword>